<keyword evidence="2" id="KW-1133">Transmembrane helix</keyword>
<dbReference type="OrthoDB" id="292050at2"/>
<dbReference type="RefSeq" id="WP_145075560.1">
    <property type="nucleotide sequence ID" value="NZ_CP036425.1"/>
</dbReference>
<gene>
    <name evidence="3" type="ORF">KS4_10960</name>
</gene>
<feature type="transmembrane region" description="Helical" evidence="2">
    <location>
        <begin position="370"/>
        <end position="391"/>
    </location>
</feature>
<evidence type="ECO:0008006" key="5">
    <source>
        <dbReference type="Google" id="ProtNLM"/>
    </source>
</evidence>
<protein>
    <recommendedName>
        <fullName evidence="5">Phage tail tape measure protein</fullName>
    </recommendedName>
</protein>
<evidence type="ECO:0000256" key="1">
    <source>
        <dbReference type="SAM" id="Coils"/>
    </source>
</evidence>
<dbReference type="NCBIfam" id="TIGR01760">
    <property type="entry name" value="tape_meas_TP901"/>
    <property type="match status" value="1"/>
</dbReference>
<reference evidence="3 4" key="1">
    <citation type="submission" date="2019-02" db="EMBL/GenBank/DDBJ databases">
        <title>Deep-cultivation of Planctomycetes and their phenomic and genomic characterization uncovers novel biology.</title>
        <authorList>
            <person name="Wiegand S."/>
            <person name="Jogler M."/>
            <person name="Boedeker C."/>
            <person name="Pinto D."/>
            <person name="Vollmers J."/>
            <person name="Rivas-Marin E."/>
            <person name="Kohn T."/>
            <person name="Peeters S.H."/>
            <person name="Heuer A."/>
            <person name="Rast P."/>
            <person name="Oberbeckmann S."/>
            <person name="Bunk B."/>
            <person name="Jeske O."/>
            <person name="Meyerdierks A."/>
            <person name="Storesund J.E."/>
            <person name="Kallscheuer N."/>
            <person name="Luecker S."/>
            <person name="Lage O.M."/>
            <person name="Pohl T."/>
            <person name="Merkel B.J."/>
            <person name="Hornburger P."/>
            <person name="Mueller R.-W."/>
            <person name="Bruemmer F."/>
            <person name="Labrenz M."/>
            <person name="Spormann A.M."/>
            <person name="Op den Camp H."/>
            <person name="Overmann J."/>
            <person name="Amann R."/>
            <person name="Jetten M.S.M."/>
            <person name="Mascher T."/>
            <person name="Medema M.H."/>
            <person name="Devos D.P."/>
            <person name="Kaster A.-K."/>
            <person name="Ovreas L."/>
            <person name="Rohde M."/>
            <person name="Galperin M.Y."/>
            <person name="Jogler C."/>
        </authorList>
    </citation>
    <scope>NUCLEOTIDE SEQUENCE [LARGE SCALE GENOMIC DNA]</scope>
    <source>
        <strain evidence="3 4">KS4</strain>
    </source>
</reference>
<feature type="transmembrane region" description="Helical" evidence="2">
    <location>
        <begin position="329"/>
        <end position="350"/>
    </location>
</feature>
<sequence>MPSTQSIRAGRAFVELFADDSKLVRGLRKAERKIKTFGQGIRSYGLKLAGLGTAIIGPLAASAKLFSTYGDQVAKMAKRTGLSVETLSELRFVASQTGTEFESLEMAFRKMQRSIYDAGRGLSTQADALKDLGVAFSHLEGLSPEDQFKLLADHISDIEDPTRKAAIAMTLFGRTGTNLLPMFAAGSQGIEGLQKQARDLGLTMSSEDAKAAEDFTDALDQLWKTLRMGVFHIGAALAPLLQKLTETITRIVVTVSNWIKTNKMVIVQAFKIAAIVTAVGIGLIALGGLITATGIALGAIASVIAGISTAFGVLASVIGFLVTPIGLVAIALGSLAAYFVYASGIAGKAVHWLSERLMNLKTFAFKAFEGIADALAAGDIALAAEVLWLSLKVQWIKGVNTIQSIWLGLKHFIADVLVGAFTGALAALQVVWHGLEVAWIETTSFLATAWHGFVNIFLRSWEKMKALAAKTWNYIKSFFSDSIDVTVANKQIDEALTRRLDEIDQDTGEAVIGNDLRRQSRRKQTAELNDLTLGVIGQRYEDEQTRQQQERAKAELEAERSLIEAKQAWEDAIAEARRKRDQVQLENGDKLELPQLPDIGDLVAREAERIGVRGTFNGGSIQALQVAGLGQENDAADRAARAGEETARNTRKLLDIVRDQPGLTFG</sequence>
<evidence type="ECO:0000313" key="4">
    <source>
        <dbReference type="Proteomes" id="UP000317369"/>
    </source>
</evidence>
<evidence type="ECO:0000313" key="3">
    <source>
        <dbReference type="EMBL" id="QDU33055.1"/>
    </source>
</evidence>
<feature type="transmembrane region" description="Helical" evidence="2">
    <location>
        <begin position="412"/>
        <end position="432"/>
    </location>
</feature>
<dbReference type="EMBL" id="CP036425">
    <property type="protein sequence ID" value="QDU33055.1"/>
    <property type="molecule type" value="Genomic_DNA"/>
</dbReference>
<dbReference type="KEGG" id="pcor:KS4_10960"/>
<keyword evidence="4" id="KW-1185">Reference proteome</keyword>
<dbReference type="AlphaFoldDB" id="A0A517YS55"/>
<name>A0A517YS55_9BACT</name>
<feature type="transmembrane region" description="Helical" evidence="2">
    <location>
        <begin position="438"/>
        <end position="458"/>
    </location>
</feature>
<dbReference type="CDD" id="cd22265">
    <property type="entry name" value="UDM1_RNF168"/>
    <property type="match status" value="1"/>
</dbReference>
<feature type="coiled-coil region" evidence="1">
    <location>
        <begin position="537"/>
        <end position="586"/>
    </location>
</feature>
<proteinExistence type="predicted"/>
<dbReference type="Proteomes" id="UP000317369">
    <property type="component" value="Chromosome"/>
</dbReference>
<dbReference type="InterPro" id="IPR010090">
    <property type="entry name" value="Phage_tape_meas"/>
</dbReference>
<accession>A0A517YS55</accession>
<keyword evidence="1" id="KW-0175">Coiled coil</keyword>
<feature type="transmembrane region" description="Helical" evidence="2">
    <location>
        <begin position="296"/>
        <end position="322"/>
    </location>
</feature>
<keyword evidence="2" id="KW-0812">Transmembrane</keyword>
<keyword evidence="2" id="KW-0472">Membrane</keyword>
<evidence type="ECO:0000256" key="2">
    <source>
        <dbReference type="SAM" id="Phobius"/>
    </source>
</evidence>
<feature type="transmembrane region" description="Helical" evidence="2">
    <location>
        <begin position="269"/>
        <end position="290"/>
    </location>
</feature>
<organism evidence="3 4">
    <name type="scientific">Poriferisphaera corsica</name>
    <dbReference type="NCBI Taxonomy" id="2528020"/>
    <lineage>
        <taxon>Bacteria</taxon>
        <taxon>Pseudomonadati</taxon>
        <taxon>Planctomycetota</taxon>
        <taxon>Phycisphaerae</taxon>
        <taxon>Phycisphaerales</taxon>
        <taxon>Phycisphaeraceae</taxon>
        <taxon>Poriferisphaera</taxon>
    </lineage>
</organism>